<evidence type="ECO:0000256" key="14">
    <source>
        <dbReference type="SAM" id="MobiDB-lite"/>
    </source>
</evidence>
<evidence type="ECO:0000256" key="1">
    <source>
        <dbReference type="ARBA" id="ARBA00004604"/>
    </source>
</evidence>
<keyword evidence="19" id="KW-1185">Reference proteome</keyword>
<evidence type="ECO:0000259" key="16">
    <source>
        <dbReference type="PROSITE" id="PS51194"/>
    </source>
</evidence>
<dbReference type="Pfam" id="PF00270">
    <property type="entry name" value="DEAD"/>
    <property type="match status" value="1"/>
</dbReference>
<dbReference type="SMART" id="SM00490">
    <property type="entry name" value="HELICc"/>
    <property type="match status" value="1"/>
</dbReference>
<dbReference type="PROSITE" id="PS51195">
    <property type="entry name" value="Q_MOTIF"/>
    <property type="match status" value="1"/>
</dbReference>
<comment type="similarity">
    <text evidence="10">Belongs to the DEAD box helicase family. DDX52/ROK1 subfamily.</text>
</comment>
<dbReference type="InterPro" id="IPR000629">
    <property type="entry name" value="RNA-helicase_DEAD-box_CS"/>
</dbReference>
<dbReference type="VEuPathDB" id="FungiDB:TRICI_000946"/>
<feature type="compositionally biased region" description="Basic and acidic residues" evidence="14">
    <location>
        <begin position="28"/>
        <end position="57"/>
    </location>
</feature>
<dbReference type="FunFam" id="3.40.50.300:FF:000759">
    <property type="entry name" value="probable ATP-dependent RNA helicase DDX52"/>
    <property type="match status" value="1"/>
</dbReference>
<keyword evidence="7 13" id="KW-0067">ATP-binding</keyword>
<evidence type="ECO:0000256" key="12">
    <source>
        <dbReference type="PROSITE-ProRule" id="PRU00552"/>
    </source>
</evidence>
<dbReference type="OrthoDB" id="360161at2759"/>
<dbReference type="InterPro" id="IPR050079">
    <property type="entry name" value="DEAD_box_RNA_helicase"/>
</dbReference>
<dbReference type="GO" id="GO:0005524">
    <property type="term" value="F:ATP binding"/>
    <property type="evidence" value="ECO:0007669"/>
    <property type="project" value="UniProtKB-KW"/>
</dbReference>
<evidence type="ECO:0000313" key="18">
    <source>
        <dbReference type="EMBL" id="KAA8916827.1"/>
    </source>
</evidence>
<reference evidence="18" key="1">
    <citation type="journal article" date="2019" name="G3 (Bethesda)">
        <title>Genome Assemblies of Two Rare Opportunistic Yeast Pathogens: Diutina rugosa (syn. Candida rugosa) and Trichomonascus ciferrii (syn. Candida ciferrii).</title>
        <authorList>
            <person name="Mixao V."/>
            <person name="Saus E."/>
            <person name="Hansen A.P."/>
            <person name="Lass-Florl C."/>
            <person name="Gabaldon T."/>
        </authorList>
    </citation>
    <scope>NUCLEOTIDE SEQUENCE</scope>
    <source>
        <strain evidence="18">CBS 4856</strain>
    </source>
</reference>
<dbReference type="AlphaFoldDB" id="A0A642VB44"/>
<evidence type="ECO:0000259" key="17">
    <source>
        <dbReference type="PROSITE" id="PS51195"/>
    </source>
</evidence>
<dbReference type="InterPro" id="IPR014001">
    <property type="entry name" value="Helicase_ATP-bd"/>
</dbReference>
<sequence>MDIFKILSRGASIKKDGKHQEDLKLFKGKDEDPALDEASKDVDYFKTSKSARDKAEEEQSGLIISNEDQAKEQRKKNKVKVSGLDAPLPIGSFQDLKSRFDLMPHLLRNLQRQNFDTPTPIQSEAIPIMLRELDLIACAPTGTGKTLAFALPMVQMLKQHSSKGIRCLVISPTKELAKQIHEQVTKLSRGRDLNICILSKSVVGRLRGDEASRQKFDIMISTPKRLLDCLEYIDLSKVQHLIFDEADKLFERGFRGDGNSFAEQSDAILTACTNPKLRKAMFSATIPSGVEEMANSIMTDPIRVIVGLKEGASDTVEQKLVFTGNEEGKLMAIRQMVVGGEFVPPVIIFVQSIQRAKALFHELIYDKVNVDAIHGERTQAQRDRVIERFKQGDIWVLICTDVLSRGIDFQGVNLVINYDVPQTSQAYIHRIGRTGRAGKKGRAVTFFTKVDSESVKNVVNVMKQSGQPVGDWMLNMTKMSTNEKKKLKRRPESRDEISTVPKAFKKKKTNK</sequence>
<proteinExistence type="inferred from homology"/>
<evidence type="ECO:0000256" key="13">
    <source>
        <dbReference type="RuleBase" id="RU000492"/>
    </source>
</evidence>
<dbReference type="CDD" id="cd17957">
    <property type="entry name" value="DEADc_DDX52"/>
    <property type="match status" value="1"/>
</dbReference>
<dbReference type="GO" id="GO:0003723">
    <property type="term" value="F:RNA binding"/>
    <property type="evidence" value="ECO:0007669"/>
    <property type="project" value="UniProtKB-KW"/>
</dbReference>
<name>A0A642VB44_9ASCO</name>
<dbReference type="CDD" id="cd18787">
    <property type="entry name" value="SF2_C_DEAD"/>
    <property type="match status" value="1"/>
</dbReference>
<protein>
    <recommendedName>
        <fullName evidence="2">RNA helicase</fullName>
        <ecNumber evidence="2">3.6.4.13</ecNumber>
    </recommendedName>
</protein>
<dbReference type="GO" id="GO:0005730">
    <property type="term" value="C:nucleolus"/>
    <property type="evidence" value="ECO:0007669"/>
    <property type="project" value="UniProtKB-SubCell"/>
</dbReference>
<evidence type="ECO:0000256" key="8">
    <source>
        <dbReference type="ARBA" id="ARBA00022884"/>
    </source>
</evidence>
<keyword evidence="6 13" id="KW-0347">Helicase</keyword>
<dbReference type="PROSITE" id="PS51192">
    <property type="entry name" value="HELICASE_ATP_BIND_1"/>
    <property type="match status" value="1"/>
</dbReference>
<dbReference type="EMBL" id="SWFS01000078">
    <property type="protein sequence ID" value="KAA8916827.1"/>
    <property type="molecule type" value="Genomic_DNA"/>
</dbReference>
<dbReference type="InterPro" id="IPR044764">
    <property type="entry name" value="DDX52/Rok1_DEADc"/>
</dbReference>
<dbReference type="GO" id="GO:0005829">
    <property type="term" value="C:cytosol"/>
    <property type="evidence" value="ECO:0007669"/>
    <property type="project" value="TreeGrafter"/>
</dbReference>
<evidence type="ECO:0000256" key="11">
    <source>
        <dbReference type="ARBA" id="ARBA00047984"/>
    </source>
</evidence>
<feature type="region of interest" description="Disordered" evidence="14">
    <location>
        <begin position="28"/>
        <end position="61"/>
    </location>
</feature>
<dbReference type="GO" id="GO:0003724">
    <property type="term" value="F:RNA helicase activity"/>
    <property type="evidence" value="ECO:0007669"/>
    <property type="project" value="UniProtKB-EC"/>
</dbReference>
<dbReference type="Gene3D" id="3.40.50.300">
    <property type="entry name" value="P-loop containing nucleotide triphosphate hydrolases"/>
    <property type="match status" value="2"/>
</dbReference>
<dbReference type="PROSITE" id="PS00039">
    <property type="entry name" value="DEAD_ATP_HELICASE"/>
    <property type="match status" value="1"/>
</dbReference>
<organism evidence="18 19">
    <name type="scientific">Trichomonascus ciferrii</name>
    <dbReference type="NCBI Taxonomy" id="44093"/>
    <lineage>
        <taxon>Eukaryota</taxon>
        <taxon>Fungi</taxon>
        <taxon>Dikarya</taxon>
        <taxon>Ascomycota</taxon>
        <taxon>Saccharomycotina</taxon>
        <taxon>Dipodascomycetes</taxon>
        <taxon>Dipodascales</taxon>
        <taxon>Trichomonascaceae</taxon>
        <taxon>Trichomonascus</taxon>
        <taxon>Trichomonascus ciferrii complex</taxon>
    </lineage>
</organism>
<dbReference type="Pfam" id="PF00271">
    <property type="entry name" value="Helicase_C"/>
    <property type="match status" value="1"/>
</dbReference>
<feature type="domain" description="Helicase C-terminal" evidence="16">
    <location>
        <begin position="315"/>
        <end position="477"/>
    </location>
</feature>
<evidence type="ECO:0000256" key="2">
    <source>
        <dbReference type="ARBA" id="ARBA00012552"/>
    </source>
</evidence>
<dbReference type="InterPro" id="IPR027417">
    <property type="entry name" value="P-loop_NTPase"/>
</dbReference>
<keyword evidence="4 13" id="KW-0547">Nucleotide-binding</keyword>
<comment type="catalytic activity">
    <reaction evidence="11">
        <text>ATP + H2O = ADP + phosphate + H(+)</text>
        <dbReference type="Rhea" id="RHEA:13065"/>
        <dbReference type="ChEBI" id="CHEBI:15377"/>
        <dbReference type="ChEBI" id="CHEBI:15378"/>
        <dbReference type="ChEBI" id="CHEBI:30616"/>
        <dbReference type="ChEBI" id="CHEBI:43474"/>
        <dbReference type="ChEBI" id="CHEBI:456216"/>
        <dbReference type="EC" id="3.6.4.13"/>
    </reaction>
</comment>
<evidence type="ECO:0000256" key="4">
    <source>
        <dbReference type="ARBA" id="ARBA00022741"/>
    </source>
</evidence>
<evidence type="ECO:0000256" key="5">
    <source>
        <dbReference type="ARBA" id="ARBA00022801"/>
    </source>
</evidence>
<accession>A0A642VB44</accession>
<evidence type="ECO:0000259" key="15">
    <source>
        <dbReference type="PROSITE" id="PS51192"/>
    </source>
</evidence>
<dbReference type="SUPFAM" id="SSF52540">
    <property type="entry name" value="P-loop containing nucleoside triphosphate hydrolases"/>
    <property type="match status" value="1"/>
</dbReference>
<dbReference type="PANTHER" id="PTHR47959:SF15">
    <property type="entry name" value="RNA HELICASE"/>
    <property type="match status" value="1"/>
</dbReference>
<evidence type="ECO:0000313" key="19">
    <source>
        <dbReference type="Proteomes" id="UP000761534"/>
    </source>
</evidence>
<dbReference type="InterPro" id="IPR014014">
    <property type="entry name" value="RNA_helicase_DEAD_Q_motif"/>
</dbReference>
<dbReference type="SMART" id="SM00487">
    <property type="entry name" value="DEXDc"/>
    <property type="match status" value="1"/>
</dbReference>
<comment type="subcellular location">
    <subcellularLocation>
        <location evidence="1">Nucleus</location>
        <location evidence="1">Nucleolus</location>
    </subcellularLocation>
</comment>
<keyword evidence="5 13" id="KW-0378">Hydrolase</keyword>
<evidence type="ECO:0000256" key="10">
    <source>
        <dbReference type="ARBA" id="ARBA00024355"/>
    </source>
</evidence>
<dbReference type="InterPro" id="IPR011545">
    <property type="entry name" value="DEAD/DEAH_box_helicase_dom"/>
</dbReference>
<feature type="short sequence motif" description="Q motif" evidence="12">
    <location>
        <begin position="95"/>
        <end position="123"/>
    </location>
</feature>
<evidence type="ECO:0000256" key="6">
    <source>
        <dbReference type="ARBA" id="ARBA00022806"/>
    </source>
</evidence>
<dbReference type="InterPro" id="IPR001650">
    <property type="entry name" value="Helicase_C-like"/>
</dbReference>
<evidence type="ECO:0000256" key="7">
    <source>
        <dbReference type="ARBA" id="ARBA00022840"/>
    </source>
</evidence>
<dbReference type="GO" id="GO:0016787">
    <property type="term" value="F:hydrolase activity"/>
    <property type="evidence" value="ECO:0007669"/>
    <property type="project" value="UniProtKB-KW"/>
</dbReference>
<feature type="region of interest" description="Disordered" evidence="14">
    <location>
        <begin position="480"/>
        <end position="511"/>
    </location>
</feature>
<evidence type="ECO:0000256" key="9">
    <source>
        <dbReference type="ARBA" id="ARBA00023242"/>
    </source>
</evidence>
<comment type="caution">
    <text evidence="18">The sequence shown here is derived from an EMBL/GenBank/DDBJ whole genome shotgun (WGS) entry which is preliminary data.</text>
</comment>
<feature type="domain" description="Helicase ATP-binding" evidence="15">
    <location>
        <begin position="126"/>
        <end position="304"/>
    </location>
</feature>
<dbReference type="Proteomes" id="UP000761534">
    <property type="component" value="Unassembled WGS sequence"/>
</dbReference>
<keyword evidence="8" id="KW-0694">RNA-binding</keyword>
<keyword evidence="9" id="KW-0539">Nucleus</keyword>
<dbReference type="EC" id="3.6.4.13" evidence="2"/>
<dbReference type="GO" id="GO:0030490">
    <property type="term" value="P:maturation of SSU-rRNA"/>
    <property type="evidence" value="ECO:0007669"/>
    <property type="project" value="InterPro"/>
</dbReference>
<gene>
    <name evidence="18" type="ORF">TRICI_000946</name>
</gene>
<keyword evidence="3" id="KW-0690">Ribosome biogenesis</keyword>
<dbReference type="PANTHER" id="PTHR47959">
    <property type="entry name" value="ATP-DEPENDENT RNA HELICASE RHLE-RELATED"/>
    <property type="match status" value="1"/>
</dbReference>
<dbReference type="PROSITE" id="PS51194">
    <property type="entry name" value="HELICASE_CTER"/>
    <property type="match status" value="1"/>
</dbReference>
<evidence type="ECO:0000256" key="3">
    <source>
        <dbReference type="ARBA" id="ARBA00022517"/>
    </source>
</evidence>
<feature type="domain" description="DEAD-box RNA helicase Q" evidence="17">
    <location>
        <begin position="95"/>
        <end position="123"/>
    </location>
</feature>